<accession>A0A1U9UV39</accession>
<evidence type="ECO:0000313" key="1">
    <source>
        <dbReference type="EMBL" id="AQV96556.1"/>
    </source>
</evidence>
<name>A0A1U9UV39_CUPNE</name>
<dbReference type="AlphaFoldDB" id="A0A1U9UV39"/>
<organism evidence="1 2">
    <name type="scientific">Cupriavidus necator</name>
    <name type="common">Alcaligenes eutrophus</name>
    <name type="synonym">Ralstonia eutropha</name>
    <dbReference type="NCBI Taxonomy" id="106590"/>
    <lineage>
        <taxon>Bacteria</taxon>
        <taxon>Pseudomonadati</taxon>
        <taxon>Pseudomonadota</taxon>
        <taxon>Betaproteobacteria</taxon>
        <taxon>Burkholderiales</taxon>
        <taxon>Burkholderiaceae</taxon>
        <taxon>Cupriavidus</taxon>
    </lineage>
</organism>
<evidence type="ECO:0000313" key="2">
    <source>
        <dbReference type="Proteomes" id="UP000189627"/>
    </source>
</evidence>
<sequence>MYMYELCKGLKLLEEEVSGLGWWIDPKTGHRLENATYIHTAPRLHGSDGLKGSSIYTYEFRHEYSLKFGCQGRDWHDVLAELVGFDRENPGAYPADGPFIELLHNDYSTEAFGPSAARKIVADFDAWNDRASKVKVVTWTGSLDTYHYYDDEFYMTYCWLHSCFANATTNGIVRCYYLLS</sequence>
<protein>
    <submittedName>
        <fullName evidence="1">Uncharacterized protein</fullName>
    </submittedName>
</protein>
<dbReference type="RefSeq" id="WP_078199020.1">
    <property type="nucleotide sequence ID" value="NZ_CP017758.1"/>
</dbReference>
<dbReference type="KEGG" id="cuh:BJN34_22070"/>
<dbReference type="EMBL" id="CP017758">
    <property type="protein sequence ID" value="AQV96556.1"/>
    <property type="molecule type" value="Genomic_DNA"/>
</dbReference>
<dbReference type="OrthoDB" id="8961589at2"/>
<proteinExistence type="predicted"/>
<dbReference type="Proteomes" id="UP000189627">
    <property type="component" value="Chromosome 2"/>
</dbReference>
<reference evidence="2" key="1">
    <citation type="submission" date="2017-02" db="EMBL/GenBank/DDBJ databases">
        <title>Complete genome sequence of Cupriavidus necator strain NH9, a 3-chlorobenzoate degrader.</title>
        <authorList>
            <person name="Moriuchi R."/>
            <person name="Dohra H."/>
            <person name="Ogawa N."/>
        </authorList>
    </citation>
    <scope>NUCLEOTIDE SEQUENCE [LARGE SCALE GENOMIC DNA]</scope>
    <source>
        <strain evidence="2">NH9</strain>
    </source>
</reference>
<gene>
    <name evidence="1" type="ORF">BJN34_22070</name>
</gene>